<dbReference type="CDD" id="cd14014">
    <property type="entry name" value="STKc_PknB_like"/>
    <property type="match status" value="1"/>
</dbReference>
<comment type="catalytic activity">
    <reaction evidence="8">
        <text>L-seryl-[protein] + ATP = O-phospho-L-seryl-[protein] + ADP + H(+)</text>
        <dbReference type="Rhea" id="RHEA:17989"/>
        <dbReference type="Rhea" id="RHEA-COMP:9863"/>
        <dbReference type="Rhea" id="RHEA-COMP:11604"/>
        <dbReference type="ChEBI" id="CHEBI:15378"/>
        <dbReference type="ChEBI" id="CHEBI:29999"/>
        <dbReference type="ChEBI" id="CHEBI:30616"/>
        <dbReference type="ChEBI" id="CHEBI:83421"/>
        <dbReference type="ChEBI" id="CHEBI:456216"/>
        <dbReference type="EC" id="2.7.11.1"/>
    </reaction>
</comment>
<dbReference type="InterPro" id="IPR000719">
    <property type="entry name" value="Prot_kinase_dom"/>
</dbReference>
<feature type="transmembrane region" description="Helical" evidence="11">
    <location>
        <begin position="450"/>
        <end position="472"/>
    </location>
</feature>
<accession>G5J8L5</accession>
<evidence type="ECO:0000259" key="12">
    <source>
        <dbReference type="PROSITE" id="PS50011"/>
    </source>
</evidence>
<evidence type="ECO:0000256" key="6">
    <source>
        <dbReference type="ARBA" id="ARBA00022840"/>
    </source>
</evidence>
<evidence type="ECO:0000256" key="4">
    <source>
        <dbReference type="ARBA" id="ARBA00022741"/>
    </source>
</evidence>
<keyword evidence="5 13" id="KW-0418">Kinase</keyword>
<dbReference type="SMART" id="SM00220">
    <property type="entry name" value="S_TKc"/>
    <property type="match status" value="1"/>
</dbReference>
<feature type="domain" description="Protein kinase" evidence="12">
    <location>
        <begin position="47"/>
        <end position="321"/>
    </location>
</feature>
<dbReference type="EC" id="2.7.11.1" evidence="1"/>
<dbReference type="PANTHER" id="PTHR24363:SF0">
    <property type="entry name" value="SERINE_THREONINE KINASE LIKE DOMAIN CONTAINING 1"/>
    <property type="match status" value="1"/>
</dbReference>
<evidence type="ECO:0000256" key="10">
    <source>
        <dbReference type="SAM" id="MobiDB-lite"/>
    </source>
</evidence>
<dbReference type="AlphaFoldDB" id="G5J8L5"/>
<keyword evidence="11" id="KW-1133">Transmembrane helix</keyword>
<name>G5J8L5_CROWT</name>
<dbReference type="PROSITE" id="PS00107">
    <property type="entry name" value="PROTEIN_KINASE_ATP"/>
    <property type="match status" value="1"/>
</dbReference>
<dbReference type="GO" id="GO:0004674">
    <property type="term" value="F:protein serine/threonine kinase activity"/>
    <property type="evidence" value="ECO:0007669"/>
    <property type="project" value="UniProtKB-KW"/>
</dbReference>
<reference evidence="13 14" key="1">
    <citation type="journal article" date="2011" name="Front. Microbiol.">
        <title>Two Strains of Crocosphaera watsonii with Highly Conserved Genomes are Distinguished by Strain-Specific Features.</title>
        <authorList>
            <person name="Bench S.R."/>
            <person name="Ilikchyan I.N."/>
            <person name="Tripp H.J."/>
            <person name="Zehr J.P."/>
        </authorList>
    </citation>
    <scope>NUCLEOTIDE SEQUENCE [LARGE SCALE GENOMIC DNA]</scope>
    <source>
        <strain evidence="13 14">WH 0003</strain>
    </source>
</reference>
<dbReference type="Proteomes" id="UP000003477">
    <property type="component" value="Unassembled WGS sequence"/>
</dbReference>
<evidence type="ECO:0000256" key="3">
    <source>
        <dbReference type="ARBA" id="ARBA00022679"/>
    </source>
</evidence>
<dbReference type="PROSITE" id="PS50011">
    <property type="entry name" value="PROTEIN_KINASE_DOM"/>
    <property type="match status" value="1"/>
</dbReference>
<evidence type="ECO:0000256" key="7">
    <source>
        <dbReference type="ARBA" id="ARBA00047899"/>
    </source>
</evidence>
<organism evidence="13 14">
    <name type="scientific">Crocosphaera watsonii WH 0003</name>
    <dbReference type="NCBI Taxonomy" id="423471"/>
    <lineage>
        <taxon>Bacteria</taxon>
        <taxon>Bacillati</taxon>
        <taxon>Cyanobacteriota</taxon>
        <taxon>Cyanophyceae</taxon>
        <taxon>Oscillatoriophycideae</taxon>
        <taxon>Chroococcales</taxon>
        <taxon>Aphanothecaceae</taxon>
        <taxon>Crocosphaera</taxon>
    </lineage>
</organism>
<dbReference type="PATRIC" id="fig|423471.3.peg.3558"/>
<comment type="caution">
    <text evidence="13">The sequence shown here is derived from an EMBL/GenBank/DDBJ whole genome shotgun (WGS) entry which is preliminary data.</text>
</comment>
<evidence type="ECO:0000256" key="11">
    <source>
        <dbReference type="SAM" id="Phobius"/>
    </source>
</evidence>
<evidence type="ECO:0000256" key="9">
    <source>
        <dbReference type="PROSITE-ProRule" id="PRU10141"/>
    </source>
</evidence>
<dbReference type="GO" id="GO:0005524">
    <property type="term" value="F:ATP binding"/>
    <property type="evidence" value="ECO:0007669"/>
    <property type="project" value="UniProtKB-UniRule"/>
</dbReference>
<protein>
    <recommendedName>
        <fullName evidence="1">non-specific serine/threonine protein kinase</fullName>
        <ecNumber evidence="1">2.7.11.1</ecNumber>
    </recommendedName>
</protein>
<feature type="binding site" evidence="9">
    <location>
        <position position="78"/>
    </location>
    <ligand>
        <name>ATP</name>
        <dbReference type="ChEBI" id="CHEBI:30616"/>
    </ligand>
</feature>
<dbReference type="Pfam" id="PF00069">
    <property type="entry name" value="Pkinase"/>
    <property type="match status" value="1"/>
</dbReference>
<gene>
    <name evidence="13" type="ORF">CWATWH0003_3793</name>
</gene>
<dbReference type="PANTHER" id="PTHR24363">
    <property type="entry name" value="SERINE/THREONINE PROTEIN KINASE"/>
    <property type="match status" value="1"/>
</dbReference>
<evidence type="ECO:0000313" key="13">
    <source>
        <dbReference type="EMBL" id="EHJ11468.1"/>
    </source>
</evidence>
<dbReference type="Gene3D" id="3.30.200.20">
    <property type="entry name" value="Phosphorylase Kinase, domain 1"/>
    <property type="match status" value="1"/>
</dbReference>
<keyword evidence="3" id="KW-0808">Transferase</keyword>
<dbReference type="EMBL" id="AESD01000567">
    <property type="protein sequence ID" value="EHJ11468.1"/>
    <property type="molecule type" value="Genomic_DNA"/>
</dbReference>
<keyword evidence="4 9" id="KW-0547">Nucleotide-binding</keyword>
<evidence type="ECO:0000256" key="8">
    <source>
        <dbReference type="ARBA" id="ARBA00048679"/>
    </source>
</evidence>
<keyword evidence="2" id="KW-0723">Serine/threonine-protein kinase</keyword>
<evidence type="ECO:0000256" key="1">
    <source>
        <dbReference type="ARBA" id="ARBA00012513"/>
    </source>
</evidence>
<evidence type="ECO:0000313" key="14">
    <source>
        <dbReference type="Proteomes" id="UP000003477"/>
    </source>
</evidence>
<keyword evidence="11" id="KW-0812">Transmembrane</keyword>
<keyword evidence="11" id="KW-0472">Membrane</keyword>
<feature type="transmembrane region" description="Helical" evidence="11">
    <location>
        <begin position="393"/>
        <end position="411"/>
    </location>
</feature>
<sequence length="479" mass="52507">MELLCTRPGCTRPENSFADLDDPSKLKTVPQKYCTNCGMPLILGGRYLPSKLLGKGGFGAAFLAKDRFTPTMRSCVVKQFQPQGNLNAQALAIAQQLFEREAVILEDLGSKHRQIPQLYAFFPLIVPNHLTKVEEQFFYLVQEFIDGEDLETKLKRKGIFTEGEIIEVLDKILWVLQFVHDNNCIHRDLKPSNIMRDKKGRLYLLDFGAVKQVTATAGNPQKHSTGIFTAGFAPPEQMQGSAVYPATDLYALATTCLNLLTGKPPEELYDSYNNCWNWKPHVSNISDGLANILDRLLLPSPKDRFQSASEVLQALPSSQLYGGSSGTKTSIQTPVNSTVSSLPPTSPPTISVPNPSPITPSPKKGFSSIDLIIYSGFNGFEAVILIFSLKKFLAAPGVVIGFMIVSGLMYLQYRRTLDKKDLLLIGTITVCALMIALVFGGLAWNSVSFLLMAGLVGGAGLIAVASLFKLIYQLLSSIF</sequence>
<dbReference type="GeneID" id="88767290"/>
<keyword evidence="6 9" id="KW-0067">ATP-binding</keyword>
<evidence type="ECO:0000256" key="5">
    <source>
        <dbReference type="ARBA" id="ARBA00022777"/>
    </source>
</evidence>
<feature type="transmembrane region" description="Helical" evidence="11">
    <location>
        <begin position="423"/>
        <end position="444"/>
    </location>
</feature>
<comment type="catalytic activity">
    <reaction evidence="7">
        <text>L-threonyl-[protein] + ATP = O-phospho-L-threonyl-[protein] + ADP + H(+)</text>
        <dbReference type="Rhea" id="RHEA:46608"/>
        <dbReference type="Rhea" id="RHEA-COMP:11060"/>
        <dbReference type="Rhea" id="RHEA-COMP:11605"/>
        <dbReference type="ChEBI" id="CHEBI:15378"/>
        <dbReference type="ChEBI" id="CHEBI:30013"/>
        <dbReference type="ChEBI" id="CHEBI:30616"/>
        <dbReference type="ChEBI" id="CHEBI:61977"/>
        <dbReference type="ChEBI" id="CHEBI:456216"/>
        <dbReference type="EC" id="2.7.11.1"/>
    </reaction>
</comment>
<feature type="compositionally biased region" description="Low complexity" evidence="10">
    <location>
        <begin position="333"/>
        <end position="353"/>
    </location>
</feature>
<dbReference type="RefSeq" id="WP_007311779.1">
    <property type="nucleotide sequence ID" value="NZ_AESD01000567.1"/>
</dbReference>
<proteinExistence type="predicted"/>
<dbReference type="InterPro" id="IPR011009">
    <property type="entry name" value="Kinase-like_dom_sf"/>
</dbReference>
<evidence type="ECO:0000256" key="2">
    <source>
        <dbReference type="ARBA" id="ARBA00022527"/>
    </source>
</evidence>
<dbReference type="NCBIfam" id="NF045510">
    <property type="entry name" value="4Cys_prefix_kin"/>
    <property type="match status" value="1"/>
</dbReference>
<dbReference type="Gene3D" id="1.10.510.10">
    <property type="entry name" value="Transferase(Phosphotransferase) domain 1"/>
    <property type="match status" value="1"/>
</dbReference>
<feature type="region of interest" description="Disordered" evidence="10">
    <location>
        <begin position="332"/>
        <end position="357"/>
    </location>
</feature>
<dbReference type="InterPro" id="IPR017441">
    <property type="entry name" value="Protein_kinase_ATP_BS"/>
</dbReference>
<dbReference type="SUPFAM" id="SSF56112">
    <property type="entry name" value="Protein kinase-like (PK-like)"/>
    <property type="match status" value="1"/>
</dbReference>